<evidence type="ECO:0000256" key="8">
    <source>
        <dbReference type="ARBA" id="ARBA00023277"/>
    </source>
</evidence>
<accession>A0A8H3HQH6</accession>
<dbReference type="GO" id="GO:0004556">
    <property type="term" value="F:alpha-amylase activity"/>
    <property type="evidence" value="ECO:0007669"/>
    <property type="project" value="UniProtKB-EC"/>
</dbReference>
<dbReference type="Pfam" id="PF02806">
    <property type="entry name" value="Alpha-amylase_C"/>
    <property type="match status" value="2"/>
</dbReference>
<dbReference type="GO" id="GO:0005975">
    <property type="term" value="P:carbohydrate metabolic process"/>
    <property type="evidence" value="ECO:0007669"/>
    <property type="project" value="InterPro"/>
</dbReference>
<evidence type="ECO:0000256" key="1">
    <source>
        <dbReference type="ARBA" id="ARBA00000548"/>
    </source>
</evidence>
<keyword evidence="8" id="KW-0119">Carbohydrate metabolism</keyword>
<dbReference type="InterPro" id="IPR006048">
    <property type="entry name" value="A-amylase/branching_C"/>
</dbReference>
<keyword evidence="9" id="KW-0326">Glycosidase</keyword>
<comment type="cofactor">
    <cofactor evidence="2">
        <name>Ca(2+)</name>
        <dbReference type="ChEBI" id="CHEBI:29108"/>
    </cofactor>
</comment>
<keyword evidence="7" id="KW-0106">Calcium</keyword>
<feature type="chain" id="PRO_5034868303" description="alpha-amylase" evidence="11">
    <location>
        <begin position="20"/>
        <end position="903"/>
    </location>
</feature>
<dbReference type="SMART" id="SM00642">
    <property type="entry name" value="Aamy"/>
    <property type="match status" value="2"/>
</dbReference>
<keyword evidence="11" id="KW-0732">Signal</keyword>
<reference evidence="14" key="1">
    <citation type="submission" date="2021-01" db="EMBL/GenBank/DDBJ databases">
        <authorList>
            <person name="Kaushik A."/>
        </authorList>
    </citation>
    <scope>NUCLEOTIDE SEQUENCE</scope>
    <source>
        <strain evidence="14">AG6-10EEA</strain>
    </source>
</reference>
<keyword evidence="6" id="KW-0378">Hydrolase</keyword>
<evidence type="ECO:0000313" key="14">
    <source>
        <dbReference type="EMBL" id="CAE6527168.1"/>
    </source>
</evidence>
<evidence type="ECO:0000259" key="13">
    <source>
        <dbReference type="SMART" id="SM00642"/>
    </source>
</evidence>
<keyword evidence="5" id="KW-0479">Metal-binding</keyword>
<evidence type="ECO:0000256" key="9">
    <source>
        <dbReference type="ARBA" id="ARBA00023295"/>
    </source>
</evidence>
<dbReference type="PRINTS" id="PR00110">
    <property type="entry name" value="ALPHAAMYLASE"/>
</dbReference>
<comment type="caution">
    <text evidence="14">The sequence shown here is derived from an EMBL/GenBank/DDBJ whole genome shotgun (WGS) entry which is preliminary data.</text>
</comment>
<dbReference type="InterPro" id="IPR006047">
    <property type="entry name" value="GH13_cat_dom"/>
</dbReference>
<dbReference type="InterPro" id="IPR006046">
    <property type="entry name" value="Alpha_amylase"/>
</dbReference>
<evidence type="ECO:0000256" key="2">
    <source>
        <dbReference type="ARBA" id="ARBA00001913"/>
    </source>
</evidence>
<evidence type="ECO:0000259" key="12">
    <source>
        <dbReference type="SMART" id="SM00632"/>
    </source>
</evidence>
<dbReference type="InterPro" id="IPR013780">
    <property type="entry name" value="Glyco_hydro_b"/>
</dbReference>
<dbReference type="Pfam" id="PF00128">
    <property type="entry name" value="Alpha-amylase"/>
    <property type="match status" value="1"/>
</dbReference>
<evidence type="ECO:0000256" key="10">
    <source>
        <dbReference type="RuleBase" id="RU003615"/>
    </source>
</evidence>
<evidence type="ECO:0000256" key="5">
    <source>
        <dbReference type="ARBA" id="ARBA00022723"/>
    </source>
</evidence>
<dbReference type="CDD" id="cd11317">
    <property type="entry name" value="AmyAc_bac_euk_AmyA"/>
    <property type="match status" value="2"/>
</dbReference>
<dbReference type="EC" id="3.2.1.1" evidence="4"/>
<dbReference type="Gene3D" id="3.20.20.80">
    <property type="entry name" value="Glycosidases"/>
    <property type="match status" value="2"/>
</dbReference>
<evidence type="ECO:0000256" key="11">
    <source>
        <dbReference type="SAM" id="SignalP"/>
    </source>
</evidence>
<dbReference type="SUPFAM" id="SSF51011">
    <property type="entry name" value="Glycosyl hydrolase domain"/>
    <property type="match status" value="2"/>
</dbReference>
<proteinExistence type="inferred from homology"/>
<evidence type="ECO:0000313" key="15">
    <source>
        <dbReference type="Proteomes" id="UP000663853"/>
    </source>
</evidence>
<dbReference type="SUPFAM" id="SSF51445">
    <property type="entry name" value="(Trans)glycosidases"/>
    <property type="match status" value="2"/>
</dbReference>
<gene>
    <name evidence="14" type="ORF">RDB_LOCUS161618</name>
</gene>
<feature type="domain" description="Alpha-amylase C-terminal" evidence="12">
    <location>
        <begin position="827"/>
        <end position="902"/>
    </location>
</feature>
<comment type="similarity">
    <text evidence="3 10">Belongs to the glycosyl hydrolase 13 family.</text>
</comment>
<dbReference type="Proteomes" id="UP000663853">
    <property type="component" value="Unassembled WGS sequence"/>
</dbReference>
<evidence type="ECO:0000256" key="6">
    <source>
        <dbReference type="ARBA" id="ARBA00022801"/>
    </source>
</evidence>
<feature type="signal peptide" evidence="11">
    <location>
        <begin position="1"/>
        <end position="19"/>
    </location>
</feature>
<organism evidence="14 15">
    <name type="scientific">Rhizoctonia solani</name>
    <dbReference type="NCBI Taxonomy" id="456999"/>
    <lineage>
        <taxon>Eukaryota</taxon>
        <taxon>Fungi</taxon>
        <taxon>Dikarya</taxon>
        <taxon>Basidiomycota</taxon>
        <taxon>Agaricomycotina</taxon>
        <taxon>Agaricomycetes</taxon>
        <taxon>Cantharellales</taxon>
        <taxon>Ceratobasidiaceae</taxon>
        <taxon>Rhizoctonia</taxon>
    </lineage>
</organism>
<sequence length="903" mass="98267">MLTRIPFVSLTLLVVSVNAASNLSDSHAARRMHRRTPNNDKKVILQMFGWNWNSIAEECMQFLGPAGVGFVQVNPPQEHLAGDQWWVDYQAVSYQLQSKRGSRSEFAAMVGKCKGAGVKVIVDTIWNHMAGVDNGVGTAGTQFSHYDYPGLYSWNDFHHCGLTNNDDIQNWGDTEQIWNCELSNLADLNSNSEYVQAKLADFTNDLLSLGVDGLRLDAAKHIHPWDIGQVFNRLSRKPDYITQEIVDTSGSMVGMYTNIGDIQEFRYPEALRDAFGGNGIAGLRGIENRGWLASSSANVFVTNHDQERGGNALTYKSGNTYTLAHVFMLSYPYGTPTILSSYTFDNNDAGAPNGAYGTCYGAGGVNGWLCQHRWTPIAGMIGFYNQVGTAALTNWDQGSDQQIAFGRGDAGFVAINNEDWEWTHTFQTSLPSGTYCDVASGNKEGSNCTGGKVTISNGSLSVTIPGRSAVAYHIAPRMSRRAPNNDKKVVVQMFGWNWNSIAEECVNFLGPAGVGFVQVNPPQEHLSGDQWWVDYQAVSYQLQSKRGSRSEFAAMIGKCKNAGVKVSVGASNAGTQFSHYNYPGLYSWNDFHHCGKSDNDDIQNWGDRDQLWNCELVNLADLNTGSSYVQDKLAAFTNDLLNLGVDGLRLDAAKHMDPDDIRAVKNKLVRPPSYITQEIVDTGGSMVGMYTDIGDVQEFRYPEALKAAFEGGGIAGLRGIENRGWLASNSANVFVTNHDQERGGNALSYKSGNTYTLAHVFMLSYPYGTPTVLSSYNFDNNDAGAPNGAYGTCNGAGGANGWLCQHRWTAIAGMIGFYNQAGTTGVTSWVQGSNQQIAFGRGSASFVAINNEDGEWTHAFQTSLPSGTYRNVAGDGQITVSNGSFTATVPSRSAVAYHVGAKN</sequence>
<evidence type="ECO:0000256" key="3">
    <source>
        <dbReference type="ARBA" id="ARBA00008061"/>
    </source>
</evidence>
<evidence type="ECO:0000256" key="7">
    <source>
        <dbReference type="ARBA" id="ARBA00022837"/>
    </source>
</evidence>
<comment type="catalytic activity">
    <reaction evidence="1">
        <text>Endohydrolysis of (1-&gt;4)-alpha-D-glucosidic linkages in polysaccharides containing three or more (1-&gt;4)-alpha-linked D-glucose units.</text>
        <dbReference type="EC" id="3.2.1.1"/>
    </reaction>
</comment>
<feature type="domain" description="Glycosyl hydrolase family 13 catalytic" evidence="13">
    <location>
        <begin position="42"/>
        <end position="384"/>
    </location>
</feature>
<evidence type="ECO:0000256" key="4">
    <source>
        <dbReference type="ARBA" id="ARBA00012595"/>
    </source>
</evidence>
<dbReference type="GO" id="GO:0046872">
    <property type="term" value="F:metal ion binding"/>
    <property type="evidence" value="ECO:0007669"/>
    <property type="project" value="UniProtKB-KW"/>
</dbReference>
<dbReference type="InterPro" id="IPR017853">
    <property type="entry name" value="GH"/>
</dbReference>
<dbReference type="PANTHER" id="PTHR43447">
    <property type="entry name" value="ALPHA-AMYLASE"/>
    <property type="match status" value="1"/>
</dbReference>
<name>A0A8H3HQH6_9AGAM</name>
<feature type="domain" description="Glycosyl hydrolase family 13 catalytic" evidence="13">
    <location>
        <begin position="488"/>
        <end position="818"/>
    </location>
</feature>
<feature type="domain" description="Alpha-amylase C-terminal" evidence="12">
    <location>
        <begin position="393"/>
        <end position="477"/>
    </location>
</feature>
<dbReference type="InterPro" id="IPR031319">
    <property type="entry name" value="A-amylase_C"/>
</dbReference>
<dbReference type="Gene3D" id="2.60.40.1180">
    <property type="entry name" value="Golgi alpha-mannosidase II"/>
    <property type="match status" value="2"/>
</dbReference>
<protein>
    <recommendedName>
        <fullName evidence="4">alpha-amylase</fullName>
        <ecNumber evidence="4">3.2.1.1</ecNumber>
    </recommendedName>
</protein>
<dbReference type="SMART" id="SM00632">
    <property type="entry name" value="Aamy_C"/>
    <property type="match status" value="2"/>
</dbReference>
<dbReference type="EMBL" id="CAJMXA010003929">
    <property type="protein sequence ID" value="CAE6527168.1"/>
    <property type="molecule type" value="Genomic_DNA"/>
</dbReference>
<dbReference type="AlphaFoldDB" id="A0A8H3HQH6"/>